<evidence type="ECO:0000313" key="1">
    <source>
        <dbReference type="EMBL" id="CDW35944.1"/>
    </source>
</evidence>
<reference evidence="1" key="1">
    <citation type="submission" date="2014-05" db="EMBL/GenBank/DDBJ databases">
        <authorList>
            <person name="Chronopoulou M."/>
        </authorList>
    </citation>
    <scope>NUCLEOTIDE SEQUENCE</scope>
    <source>
        <tissue evidence="1">Whole organism</tissue>
    </source>
</reference>
<organism evidence="1">
    <name type="scientific">Lepeophtheirus salmonis</name>
    <name type="common">Salmon louse</name>
    <name type="synonym">Caligus salmonis</name>
    <dbReference type="NCBI Taxonomy" id="72036"/>
    <lineage>
        <taxon>Eukaryota</taxon>
        <taxon>Metazoa</taxon>
        <taxon>Ecdysozoa</taxon>
        <taxon>Arthropoda</taxon>
        <taxon>Crustacea</taxon>
        <taxon>Multicrustacea</taxon>
        <taxon>Hexanauplia</taxon>
        <taxon>Copepoda</taxon>
        <taxon>Siphonostomatoida</taxon>
        <taxon>Caligidae</taxon>
        <taxon>Lepeophtheirus</taxon>
    </lineage>
</organism>
<accession>A0A0K2UCH9</accession>
<dbReference type="EMBL" id="HACA01018583">
    <property type="protein sequence ID" value="CDW35944.1"/>
    <property type="molecule type" value="Transcribed_RNA"/>
</dbReference>
<sequence>MNKPSIEKDDIH</sequence>
<proteinExistence type="predicted"/>
<protein>
    <submittedName>
        <fullName evidence="1">Uncharacterized protein</fullName>
    </submittedName>
</protein>
<name>A0A0K2UCH9_LEPSM</name>